<comment type="caution">
    <text evidence="2">The sequence shown here is derived from an EMBL/GenBank/DDBJ whole genome shotgun (WGS) entry which is preliminary data.</text>
</comment>
<gene>
    <name evidence="2" type="ORF">B296_00022382</name>
</gene>
<feature type="region of interest" description="Disordered" evidence="1">
    <location>
        <begin position="88"/>
        <end position="125"/>
    </location>
</feature>
<dbReference type="EMBL" id="AMZH03012488">
    <property type="protein sequence ID" value="RRT50932.1"/>
    <property type="molecule type" value="Genomic_DNA"/>
</dbReference>
<organism evidence="2 3">
    <name type="scientific">Ensete ventricosum</name>
    <name type="common">Abyssinian banana</name>
    <name type="synonym">Musa ensete</name>
    <dbReference type="NCBI Taxonomy" id="4639"/>
    <lineage>
        <taxon>Eukaryota</taxon>
        <taxon>Viridiplantae</taxon>
        <taxon>Streptophyta</taxon>
        <taxon>Embryophyta</taxon>
        <taxon>Tracheophyta</taxon>
        <taxon>Spermatophyta</taxon>
        <taxon>Magnoliopsida</taxon>
        <taxon>Liliopsida</taxon>
        <taxon>Zingiberales</taxon>
        <taxon>Musaceae</taxon>
        <taxon>Ensete</taxon>
    </lineage>
</organism>
<evidence type="ECO:0000313" key="2">
    <source>
        <dbReference type="EMBL" id="RRT50932.1"/>
    </source>
</evidence>
<dbReference type="Proteomes" id="UP000287651">
    <property type="component" value="Unassembled WGS sequence"/>
</dbReference>
<accession>A0A426YGQ2</accession>
<proteinExistence type="predicted"/>
<name>A0A426YGQ2_ENSVE</name>
<evidence type="ECO:0000313" key="3">
    <source>
        <dbReference type="Proteomes" id="UP000287651"/>
    </source>
</evidence>
<evidence type="ECO:0000256" key="1">
    <source>
        <dbReference type="SAM" id="MobiDB-lite"/>
    </source>
</evidence>
<dbReference type="AlphaFoldDB" id="A0A426YGQ2"/>
<protein>
    <submittedName>
        <fullName evidence="2">Uncharacterized protein</fullName>
    </submittedName>
</protein>
<reference evidence="2 3" key="1">
    <citation type="journal article" date="2014" name="Agronomy (Basel)">
        <title>A Draft Genome Sequence for Ensete ventricosum, the Drought-Tolerant Tree Against Hunger.</title>
        <authorList>
            <person name="Harrison J."/>
            <person name="Moore K.A."/>
            <person name="Paszkiewicz K."/>
            <person name="Jones T."/>
            <person name="Grant M."/>
            <person name="Ambacheew D."/>
            <person name="Muzemil S."/>
            <person name="Studholme D.J."/>
        </authorList>
    </citation>
    <scope>NUCLEOTIDE SEQUENCE [LARGE SCALE GENOMIC DNA]</scope>
</reference>
<sequence length="125" mass="14655">MKTRASRKWSPNFFEPYKIGDHIRVVIYGSDRYINLKLQLILQESHRKWKFREDNSAQIYPPNTQVDEKAQVQLMIAWDHRIVTHHCPVTTADAGPQKQDAPTIGATREPREELQIRTRRHGAQP</sequence>